<accession>A0AA38TU92</accession>
<feature type="region of interest" description="Disordered" evidence="1">
    <location>
        <begin position="166"/>
        <end position="208"/>
    </location>
</feature>
<dbReference type="AlphaFoldDB" id="A0AA38TU92"/>
<name>A0AA38TU92_9ASTR</name>
<evidence type="ECO:0000256" key="1">
    <source>
        <dbReference type="SAM" id="MobiDB-lite"/>
    </source>
</evidence>
<gene>
    <name evidence="2" type="ORF">OSB04_006245</name>
</gene>
<sequence length="277" mass="30193">MTTLTAFDQKEKTVHNSHKFGFTLNSDNYGYWKLLIQPFLVTNNLFGYVDGTIPCPKPTILVASSSTKDKEPASPPQSQPKPPTFHMDGSGFGNRFCYPLRTVSAYGSQQWYQSHFLNQQIRFAKIRFLYVFDFCKNCFSKNLIGFGPPETTAATPQLVVAAGDAPEANRTTASGDGGRRNKSTTTQPCGGDGIMIRPPKPKNGDGGGVRYRYRQAAVVVAVATAAVVLQTNRHTTNCDGGGAVAFRQLRPSKAAVVVAIATAAVLPRNPPPRHRLW</sequence>
<proteinExistence type="predicted"/>
<keyword evidence="3" id="KW-1185">Reference proteome</keyword>
<protein>
    <recommendedName>
        <fullName evidence="4">Retrotransposon Copia-like N-terminal domain-containing protein</fullName>
    </recommendedName>
</protein>
<dbReference type="EMBL" id="JARYMX010000002">
    <property type="protein sequence ID" value="KAJ9561085.1"/>
    <property type="molecule type" value="Genomic_DNA"/>
</dbReference>
<reference evidence="2" key="1">
    <citation type="submission" date="2023-03" db="EMBL/GenBank/DDBJ databases">
        <title>Chromosome-scale reference genome and RAD-based genetic map of yellow starthistle (Centaurea solstitialis) reveal putative structural variation and QTLs associated with invader traits.</title>
        <authorList>
            <person name="Reatini B."/>
            <person name="Cang F.A."/>
            <person name="Jiang Q."/>
            <person name="Mckibben M.T.W."/>
            <person name="Barker M.S."/>
            <person name="Rieseberg L.H."/>
            <person name="Dlugosch K.M."/>
        </authorList>
    </citation>
    <scope>NUCLEOTIDE SEQUENCE</scope>
    <source>
        <strain evidence="2">CAN-66</strain>
        <tissue evidence="2">Leaf</tissue>
    </source>
</reference>
<evidence type="ECO:0008006" key="4">
    <source>
        <dbReference type="Google" id="ProtNLM"/>
    </source>
</evidence>
<feature type="compositionally biased region" description="Pro residues" evidence="1">
    <location>
        <begin position="73"/>
        <end position="83"/>
    </location>
</feature>
<feature type="region of interest" description="Disordered" evidence="1">
    <location>
        <begin position="64"/>
        <end position="85"/>
    </location>
</feature>
<comment type="caution">
    <text evidence="2">The sequence shown here is derived from an EMBL/GenBank/DDBJ whole genome shotgun (WGS) entry which is preliminary data.</text>
</comment>
<evidence type="ECO:0000313" key="3">
    <source>
        <dbReference type="Proteomes" id="UP001172457"/>
    </source>
</evidence>
<organism evidence="2 3">
    <name type="scientific">Centaurea solstitialis</name>
    <name type="common">yellow star-thistle</name>
    <dbReference type="NCBI Taxonomy" id="347529"/>
    <lineage>
        <taxon>Eukaryota</taxon>
        <taxon>Viridiplantae</taxon>
        <taxon>Streptophyta</taxon>
        <taxon>Embryophyta</taxon>
        <taxon>Tracheophyta</taxon>
        <taxon>Spermatophyta</taxon>
        <taxon>Magnoliopsida</taxon>
        <taxon>eudicotyledons</taxon>
        <taxon>Gunneridae</taxon>
        <taxon>Pentapetalae</taxon>
        <taxon>asterids</taxon>
        <taxon>campanulids</taxon>
        <taxon>Asterales</taxon>
        <taxon>Asteraceae</taxon>
        <taxon>Carduoideae</taxon>
        <taxon>Cardueae</taxon>
        <taxon>Centaureinae</taxon>
        <taxon>Centaurea</taxon>
    </lineage>
</organism>
<dbReference type="Proteomes" id="UP001172457">
    <property type="component" value="Chromosome 2"/>
</dbReference>
<evidence type="ECO:0000313" key="2">
    <source>
        <dbReference type="EMBL" id="KAJ9561085.1"/>
    </source>
</evidence>